<feature type="domain" description="Cation efflux protein transmembrane" evidence="8">
    <location>
        <begin position="23"/>
        <end position="223"/>
    </location>
</feature>
<dbReference type="InterPro" id="IPR027470">
    <property type="entry name" value="Cation_efflux_CTD"/>
</dbReference>
<dbReference type="Gene3D" id="1.20.1510.10">
    <property type="entry name" value="Cation efflux protein transmembrane domain"/>
    <property type="match status" value="1"/>
</dbReference>
<feature type="domain" description="Cation efflux protein cytoplasmic" evidence="9">
    <location>
        <begin position="325"/>
        <end position="385"/>
    </location>
</feature>
<dbReference type="InterPro" id="IPR058533">
    <property type="entry name" value="Cation_efflux_TM"/>
</dbReference>
<keyword evidence="3" id="KW-0813">Transport</keyword>
<dbReference type="EMBL" id="FNVA01000004">
    <property type="protein sequence ID" value="SEG33983.1"/>
    <property type="molecule type" value="Genomic_DNA"/>
</dbReference>
<dbReference type="Gene3D" id="3.30.70.1350">
    <property type="entry name" value="Cation efflux protein, cytoplasmic domain"/>
    <property type="match status" value="3"/>
</dbReference>
<keyword evidence="11" id="KW-1185">Reference proteome</keyword>
<name>A0A1H5ZBT0_9BACT</name>
<dbReference type="InterPro" id="IPR050291">
    <property type="entry name" value="CDF_Transporter"/>
</dbReference>
<evidence type="ECO:0000256" key="7">
    <source>
        <dbReference type="SAM" id="Phobius"/>
    </source>
</evidence>
<reference evidence="10 11" key="1">
    <citation type="submission" date="2016-10" db="EMBL/GenBank/DDBJ databases">
        <authorList>
            <person name="de Groot N.N."/>
        </authorList>
    </citation>
    <scope>NUCLEOTIDE SEQUENCE [LARGE SCALE GENOMIC DNA]</scope>
    <source>
        <strain evidence="10 11">DSM 22489</strain>
    </source>
</reference>
<evidence type="ECO:0000256" key="6">
    <source>
        <dbReference type="ARBA" id="ARBA00023136"/>
    </source>
</evidence>
<organism evidence="10 11">
    <name type="scientific">Bryocella elongata</name>
    <dbReference type="NCBI Taxonomy" id="863522"/>
    <lineage>
        <taxon>Bacteria</taxon>
        <taxon>Pseudomonadati</taxon>
        <taxon>Acidobacteriota</taxon>
        <taxon>Terriglobia</taxon>
        <taxon>Terriglobales</taxon>
        <taxon>Acidobacteriaceae</taxon>
        <taxon>Bryocella</taxon>
    </lineage>
</organism>
<sequence>MPGSFSTTDIAQRSAAKRSAALSSALAALGITLLKLLTGLLTGSLGMLSEAAHSSIDLIASTVTLFAVRAADRPADEEHNYGHGKLENLSAGFEIVLMLGSCVWIAAEALGRILHHTHLSLRYSPWPFIVLLLSIAVDYSRSRALHRVATQHHSDALEADAVHFGMDIWSASAVLLGLGASMLGERLHLPALEYADPIAALLVAGVILRVTVQLSSKTLDSLLDATPPEVRVQMRRELVGALKAVPDIVSVERLRMRRSGSNYFVDLTLGLPRNLTFQRAEQVTFAATEAVKERLPGADVVISTVPTATLGESVFDRVRAVAARSGLAVHDVSIHQIDGQLHVEQHLEVPETTSLRDAHNIATQLEDEMRSEVPALASVLTHIESEPATISHSAQIEASRNLDRQLREIALEFPEILDIHEITMTRGHGGTANSVQLNLHCTLADDLPMGRVHEVITAFEGEVRLRHPQVARVFIHPEPATDNRR</sequence>
<evidence type="ECO:0000256" key="3">
    <source>
        <dbReference type="ARBA" id="ARBA00022448"/>
    </source>
</evidence>
<evidence type="ECO:0000256" key="5">
    <source>
        <dbReference type="ARBA" id="ARBA00022989"/>
    </source>
</evidence>
<dbReference type="SUPFAM" id="SSF160240">
    <property type="entry name" value="Cation efflux protein cytoplasmic domain-like"/>
    <property type="match status" value="3"/>
</dbReference>
<dbReference type="AlphaFoldDB" id="A0A1H5ZBT0"/>
<dbReference type="Proteomes" id="UP000236728">
    <property type="component" value="Unassembled WGS sequence"/>
</dbReference>
<comment type="similarity">
    <text evidence="2">Belongs to the cation diffusion facilitator (CDF) transporter (TC 2.A.4) family.</text>
</comment>
<dbReference type="RefSeq" id="WP_103933467.1">
    <property type="nucleotide sequence ID" value="NZ_FNVA01000004.1"/>
</dbReference>
<dbReference type="Pfam" id="PF01545">
    <property type="entry name" value="Cation_efflux"/>
    <property type="match status" value="1"/>
</dbReference>
<dbReference type="InterPro" id="IPR002524">
    <property type="entry name" value="Cation_efflux"/>
</dbReference>
<keyword evidence="5 7" id="KW-1133">Transmembrane helix</keyword>
<dbReference type="InterPro" id="IPR036837">
    <property type="entry name" value="Cation_efflux_CTD_sf"/>
</dbReference>
<comment type="subcellular location">
    <subcellularLocation>
        <location evidence="1">Membrane</location>
        <topology evidence="1">Multi-pass membrane protein</topology>
    </subcellularLocation>
</comment>
<dbReference type="GO" id="GO:0016020">
    <property type="term" value="C:membrane"/>
    <property type="evidence" value="ECO:0007669"/>
    <property type="project" value="UniProtKB-SubCell"/>
</dbReference>
<evidence type="ECO:0000256" key="2">
    <source>
        <dbReference type="ARBA" id="ARBA00008114"/>
    </source>
</evidence>
<accession>A0A1H5ZBT0</accession>
<dbReference type="OrthoDB" id="9806522at2"/>
<evidence type="ECO:0000313" key="11">
    <source>
        <dbReference type="Proteomes" id="UP000236728"/>
    </source>
</evidence>
<keyword evidence="4 7" id="KW-0812">Transmembrane</keyword>
<feature type="transmembrane region" description="Helical" evidence="7">
    <location>
        <begin position="21"/>
        <end position="45"/>
    </location>
</feature>
<dbReference type="GO" id="GO:0008324">
    <property type="term" value="F:monoatomic cation transmembrane transporter activity"/>
    <property type="evidence" value="ECO:0007669"/>
    <property type="project" value="InterPro"/>
</dbReference>
<evidence type="ECO:0000259" key="9">
    <source>
        <dbReference type="Pfam" id="PF16916"/>
    </source>
</evidence>
<feature type="domain" description="Cation efflux protein cytoplasmic" evidence="9">
    <location>
        <begin position="236"/>
        <end position="302"/>
    </location>
</feature>
<protein>
    <submittedName>
        <fullName evidence="10">Cation diffusion facilitator family transporter</fullName>
    </submittedName>
</protein>
<dbReference type="PANTHER" id="PTHR43840">
    <property type="entry name" value="MITOCHONDRIAL METAL TRANSPORTER 1-RELATED"/>
    <property type="match status" value="1"/>
</dbReference>
<dbReference type="PANTHER" id="PTHR43840:SF15">
    <property type="entry name" value="MITOCHONDRIAL METAL TRANSPORTER 1-RELATED"/>
    <property type="match status" value="1"/>
</dbReference>
<dbReference type="SUPFAM" id="SSF161111">
    <property type="entry name" value="Cation efflux protein transmembrane domain-like"/>
    <property type="match status" value="1"/>
</dbReference>
<dbReference type="NCBIfam" id="TIGR01297">
    <property type="entry name" value="CDF"/>
    <property type="match status" value="1"/>
</dbReference>
<proteinExistence type="inferred from homology"/>
<feature type="domain" description="Cation efflux protein cytoplasmic" evidence="9">
    <location>
        <begin position="404"/>
        <end position="479"/>
    </location>
</feature>
<dbReference type="InterPro" id="IPR027469">
    <property type="entry name" value="Cation_efflux_TMD_sf"/>
</dbReference>
<dbReference type="Pfam" id="PF16916">
    <property type="entry name" value="ZT_dimer"/>
    <property type="match status" value="3"/>
</dbReference>
<keyword evidence="6 7" id="KW-0472">Membrane</keyword>
<evidence type="ECO:0000256" key="1">
    <source>
        <dbReference type="ARBA" id="ARBA00004141"/>
    </source>
</evidence>
<evidence type="ECO:0000313" key="10">
    <source>
        <dbReference type="EMBL" id="SEG33983.1"/>
    </source>
</evidence>
<evidence type="ECO:0000259" key="8">
    <source>
        <dbReference type="Pfam" id="PF01545"/>
    </source>
</evidence>
<evidence type="ECO:0000256" key="4">
    <source>
        <dbReference type="ARBA" id="ARBA00022692"/>
    </source>
</evidence>
<gene>
    <name evidence="10" type="ORF">SAMN05421819_2578</name>
</gene>